<gene>
    <name evidence="1" type="ORF">F7R14_10030</name>
</gene>
<accession>A0A7V7P6Q2</accession>
<sequence length="122" mass="14019">MHLFRYTIFMTDLAPVLNVRFFRTDAENEPVRDWLADLPRDHRRMVGTDIKTVQLGWPIGMPVVRKLDAGLWEIRIDLGDTIARIIFTVVGSDMVLLHGFIKKSQKTPASDMATAKQRKARL</sequence>
<dbReference type="InterPro" id="IPR009241">
    <property type="entry name" value="HigB-like"/>
</dbReference>
<proteinExistence type="predicted"/>
<dbReference type="EMBL" id="VZPO01000003">
    <property type="protein sequence ID" value="KAB0506415.1"/>
    <property type="molecule type" value="Genomic_DNA"/>
</dbReference>
<dbReference type="Proteomes" id="UP000434925">
    <property type="component" value="Unassembled WGS sequence"/>
</dbReference>
<evidence type="ECO:0000313" key="1">
    <source>
        <dbReference type="EMBL" id="KAB0506415.1"/>
    </source>
</evidence>
<comment type="caution">
    <text evidence="1">The sequence shown here is derived from an EMBL/GenBank/DDBJ whole genome shotgun (WGS) entry which is preliminary data.</text>
</comment>
<dbReference type="AlphaFoldDB" id="A0A7V7P6Q2"/>
<name>A0A7V7P6Q2_9PSED</name>
<protein>
    <submittedName>
        <fullName evidence="1">Type II toxin-antitoxin system RelE/ParE family toxin</fullName>
    </submittedName>
</protein>
<organism evidence="1 2">
    <name type="scientific">Pseudomonas lini</name>
    <dbReference type="NCBI Taxonomy" id="163011"/>
    <lineage>
        <taxon>Bacteria</taxon>
        <taxon>Pseudomonadati</taxon>
        <taxon>Pseudomonadota</taxon>
        <taxon>Gammaproteobacteria</taxon>
        <taxon>Pseudomonadales</taxon>
        <taxon>Pseudomonadaceae</taxon>
        <taxon>Pseudomonas</taxon>
    </lineage>
</organism>
<reference evidence="1 2" key="1">
    <citation type="submission" date="2019-09" db="EMBL/GenBank/DDBJ databases">
        <title>Draft genome sequences of 48 bacterial type strains from the CCUG.</title>
        <authorList>
            <person name="Tunovic T."/>
            <person name="Pineiro-Iglesias B."/>
            <person name="Unosson C."/>
            <person name="Inganas E."/>
            <person name="Ohlen M."/>
            <person name="Cardew S."/>
            <person name="Jensie-Markopoulos S."/>
            <person name="Salva-Serra F."/>
            <person name="Jaen-Luchoro D."/>
            <person name="Karlsson R."/>
            <person name="Svensson-Stadler L."/>
            <person name="Chun J."/>
            <person name="Moore E."/>
        </authorList>
    </citation>
    <scope>NUCLEOTIDE SEQUENCE [LARGE SCALE GENOMIC DNA]</scope>
    <source>
        <strain evidence="1 2">CCUG 51522</strain>
    </source>
</reference>
<dbReference type="Pfam" id="PF05973">
    <property type="entry name" value="Gp49"/>
    <property type="match status" value="1"/>
</dbReference>
<evidence type="ECO:0000313" key="2">
    <source>
        <dbReference type="Proteomes" id="UP000434925"/>
    </source>
</evidence>